<name>J2K9E2_9ACTN</name>
<comment type="caution">
    <text evidence="2">The sequence shown here is derived from an EMBL/GenBank/DDBJ whole genome shotgun (WGS) entry which is preliminary data.</text>
</comment>
<dbReference type="AlphaFoldDB" id="J2K9E2"/>
<dbReference type="InterPro" id="IPR038717">
    <property type="entry name" value="Tc1-like_DDE_dom"/>
</dbReference>
<dbReference type="STRING" id="1160718.SU9_00010"/>
<dbReference type="EMBL" id="AJGV01000001">
    <property type="protein sequence ID" value="EJJ09125.1"/>
    <property type="molecule type" value="Genomic_DNA"/>
</dbReference>
<accession>J2K9E2</accession>
<evidence type="ECO:0000259" key="1">
    <source>
        <dbReference type="Pfam" id="PF13358"/>
    </source>
</evidence>
<evidence type="ECO:0000313" key="2">
    <source>
        <dbReference type="EMBL" id="EJJ09125.1"/>
    </source>
</evidence>
<gene>
    <name evidence="2" type="ORF">SU9_00010</name>
</gene>
<dbReference type="Pfam" id="PF13358">
    <property type="entry name" value="DDE_3"/>
    <property type="match status" value="1"/>
</dbReference>
<proteinExistence type="predicted"/>
<sequence length="118" mass="13106">MTRLMRINHIVGRHLHKKKRTSRSQPVLPLMPGVPERRSHDYVRAGTTTLFAALEVATGKVIGSLHRRHRAAEFKKFLARLDNEVPADLGVHLILDNYATHKTPAAATASLTQVARGS</sequence>
<feature type="domain" description="Tc1-like transposase DDE" evidence="1">
    <location>
        <begin position="31"/>
        <end position="105"/>
    </location>
</feature>
<dbReference type="eggNOG" id="COG3335">
    <property type="taxonomic scope" value="Bacteria"/>
</dbReference>
<dbReference type="PATRIC" id="fig|1160718.3.peg.2"/>
<reference evidence="2" key="1">
    <citation type="journal article" date="2012" name="J. Bacteriol.">
        <title>Genome Sequence of Streptomyces auratus Strain AGR0001, a Phoslactomycin-Producing Actinomycete.</title>
        <authorList>
            <person name="Han X."/>
            <person name="Li M."/>
            <person name="Ding Z."/>
            <person name="Zhao J."/>
            <person name="Ji K."/>
            <person name="Wen M."/>
            <person name="Lu T."/>
        </authorList>
    </citation>
    <scope>NUCLEOTIDE SEQUENCE [LARGE SCALE GENOMIC DNA]</scope>
    <source>
        <strain evidence="2">AGR0001</strain>
    </source>
</reference>
<protein>
    <submittedName>
        <fullName evidence="2">Transposase</fullName>
    </submittedName>
</protein>
<dbReference type="HOGENOM" id="CLU_2071728_0_0_11"/>
<organism evidence="2">
    <name type="scientific">Streptomyces auratus AGR0001</name>
    <dbReference type="NCBI Taxonomy" id="1160718"/>
    <lineage>
        <taxon>Bacteria</taxon>
        <taxon>Bacillati</taxon>
        <taxon>Actinomycetota</taxon>
        <taxon>Actinomycetes</taxon>
        <taxon>Kitasatosporales</taxon>
        <taxon>Streptomycetaceae</taxon>
        <taxon>Streptomyces</taxon>
    </lineage>
</organism>